<feature type="domain" description="Piwi" evidence="1">
    <location>
        <begin position="450"/>
        <end position="753"/>
    </location>
</feature>
<protein>
    <submittedName>
        <fullName evidence="3">Piwi domain-containing protein</fullName>
    </submittedName>
</protein>
<dbReference type="InterPro" id="IPR012337">
    <property type="entry name" value="RNaseH-like_sf"/>
</dbReference>
<dbReference type="Gene3D" id="3.30.420.10">
    <property type="entry name" value="Ribonuclease H-like superfamily/Ribonuclease H"/>
    <property type="match status" value="1"/>
</dbReference>
<sequence length="794" mass="90224">MSLKKCISSQWIIKIDRNAFAFQYNVKIVFEYSGGQKRLFISENNKNYFKAFCRKAINGIDELKRLVYAYDGCGSLWTPKALKSDIEVEIPQPDLDDCLKQYLQTIIENPDGVLHVSLKKADVIMMTDFTNSLVKDRPWRTLMEFILSEDAVTRKGNPFVTHGSGCLMETTEHEFLYGLKYREGNYKGCHVINGNHGVPEMSLAMNYCRKVFFPANANFQKFITDFIGSGKTYDDAEILCWGLRLCTNDNPRRILQFENFIGHNISGGDIFAVMKNSKEKFSLKDLQIIPDQSIPNDAMPKDLKDVDLNKFKPHDRKRFVEEQFRKLRLNNEVTAAFGVTVEQNMLEGTFDDSISVNVHAMNNQMLVQDKYGAFKSDCRRYYKRGNFKKVILFATIDDSARISEDIKKVVKFASNKSDADAMVSFEEFDTTQKTLDPWVNALKKHKGSGNLVITVDETPDSHAFLKFAEAVTGVNTQHLKPSTISGVRSQTMQNIVHKLNIKMGGLNHVIRFSENVPNLDLNNGKIFVMGLDVCHPTGEKYKGETDEPSFVGLSANYMEHPQEFGNLFFAQTIRKELIDQRPLTYFTEKLLSHVQKFRAIKTIVLLRDGVSEGQYSKVLEEEIGAIKKAAKNLKLDVKVVAFIVTKNGNVRHFYHSNNGGIEWESMPHGSFINFGTRYGFQQFYMTAHRSLIGTAKTIMITKICDEIGISLHEAQEFLLGLTYLHQIVSSPISLPTPINQAEAIAQRGQTLYRILKTYCSSKIPKNHDGSIDNKKLTELLSINNESLPISRYNA</sequence>
<dbReference type="InterPro" id="IPR036397">
    <property type="entry name" value="RNaseH_sf"/>
</dbReference>
<keyword evidence="2" id="KW-1185">Reference proteome</keyword>
<dbReference type="Pfam" id="PF02171">
    <property type="entry name" value="Piwi"/>
    <property type="match status" value="1"/>
</dbReference>
<organism evidence="2 3">
    <name type="scientific">Panagrolaimus davidi</name>
    <dbReference type="NCBI Taxonomy" id="227884"/>
    <lineage>
        <taxon>Eukaryota</taxon>
        <taxon>Metazoa</taxon>
        <taxon>Ecdysozoa</taxon>
        <taxon>Nematoda</taxon>
        <taxon>Chromadorea</taxon>
        <taxon>Rhabditida</taxon>
        <taxon>Tylenchina</taxon>
        <taxon>Panagrolaimomorpha</taxon>
        <taxon>Panagrolaimoidea</taxon>
        <taxon>Panagrolaimidae</taxon>
        <taxon>Panagrolaimus</taxon>
    </lineage>
</organism>
<dbReference type="PANTHER" id="PTHR22891">
    <property type="entry name" value="EUKARYOTIC TRANSLATION INITIATION FACTOR 2C"/>
    <property type="match status" value="1"/>
</dbReference>
<dbReference type="InterPro" id="IPR003165">
    <property type="entry name" value="Piwi"/>
</dbReference>
<evidence type="ECO:0000313" key="2">
    <source>
        <dbReference type="Proteomes" id="UP000887578"/>
    </source>
</evidence>
<dbReference type="AlphaFoldDB" id="A0A914QUK3"/>
<accession>A0A914QUK3</accession>
<dbReference type="WBParaSite" id="PDA_v2.g7825.t1">
    <property type="protein sequence ID" value="PDA_v2.g7825.t1"/>
    <property type="gene ID" value="PDA_v2.g7825"/>
</dbReference>
<reference evidence="3" key="1">
    <citation type="submission" date="2022-11" db="UniProtKB">
        <authorList>
            <consortium name="WormBaseParasite"/>
        </authorList>
    </citation>
    <scope>IDENTIFICATION</scope>
</reference>
<dbReference type="Proteomes" id="UP000887578">
    <property type="component" value="Unplaced"/>
</dbReference>
<dbReference type="GO" id="GO:0003676">
    <property type="term" value="F:nucleic acid binding"/>
    <property type="evidence" value="ECO:0007669"/>
    <property type="project" value="InterPro"/>
</dbReference>
<name>A0A914QUK3_9BILA</name>
<evidence type="ECO:0000259" key="1">
    <source>
        <dbReference type="PROSITE" id="PS50822"/>
    </source>
</evidence>
<dbReference type="SUPFAM" id="SSF53098">
    <property type="entry name" value="Ribonuclease H-like"/>
    <property type="match status" value="1"/>
</dbReference>
<dbReference type="SMART" id="SM00950">
    <property type="entry name" value="Piwi"/>
    <property type="match status" value="1"/>
</dbReference>
<evidence type="ECO:0000313" key="3">
    <source>
        <dbReference type="WBParaSite" id="PDA_v2.g7825.t1"/>
    </source>
</evidence>
<dbReference type="Gene3D" id="3.40.50.2300">
    <property type="match status" value="1"/>
</dbReference>
<proteinExistence type="predicted"/>
<dbReference type="PROSITE" id="PS50822">
    <property type="entry name" value="PIWI"/>
    <property type="match status" value="1"/>
</dbReference>